<keyword evidence="6" id="KW-0805">Transcription regulation</keyword>
<evidence type="ECO:0000256" key="8">
    <source>
        <dbReference type="ARBA" id="ARBA00023163"/>
    </source>
</evidence>
<comment type="subcellular location">
    <subcellularLocation>
        <location evidence="1">Cytoplasm</location>
    </subcellularLocation>
</comment>
<evidence type="ECO:0000256" key="1">
    <source>
        <dbReference type="ARBA" id="ARBA00004496"/>
    </source>
</evidence>
<comment type="similarity">
    <text evidence="2">Belongs to the Fur family.</text>
</comment>
<dbReference type="Pfam" id="PF01475">
    <property type="entry name" value="FUR"/>
    <property type="match status" value="1"/>
</dbReference>
<dbReference type="RefSeq" id="WP_377347123.1">
    <property type="nucleotide sequence ID" value="NZ_JBHLTP010000008.1"/>
</dbReference>
<dbReference type="PANTHER" id="PTHR33202">
    <property type="entry name" value="ZINC UPTAKE REGULATION PROTEIN"/>
    <property type="match status" value="1"/>
</dbReference>
<proteinExistence type="inferred from homology"/>
<reference evidence="9 10" key="1">
    <citation type="submission" date="2024-09" db="EMBL/GenBank/DDBJ databases">
        <authorList>
            <person name="Sun Q."/>
            <person name="Mori K."/>
        </authorList>
    </citation>
    <scope>NUCLEOTIDE SEQUENCE [LARGE SCALE GENOMIC DNA]</scope>
    <source>
        <strain evidence="9 10">NCAIM B.02529</strain>
    </source>
</reference>
<dbReference type="InterPro" id="IPR043135">
    <property type="entry name" value="Fur_C"/>
</dbReference>
<evidence type="ECO:0000256" key="2">
    <source>
        <dbReference type="ARBA" id="ARBA00007957"/>
    </source>
</evidence>
<keyword evidence="4" id="KW-0678">Repressor</keyword>
<evidence type="ECO:0000256" key="3">
    <source>
        <dbReference type="ARBA" id="ARBA00022490"/>
    </source>
</evidence>
<dbReference type="CDD" id="cd07153">
    <property type="entry name" value="Fur_like"/>
    <property type="match status" value="1"/>
</dbReference>
<dbReference type="EMBL" id="JBHLTP010000008">
    <property type="protein sequence ID" value="MFC0523821.1"/>
    <property type="molecule type" value="Genomic_DNA"/>
</dbReference>
<gene>
    <name evidence="9" type="ORF">ACFFGV_09660</name>
</gene>
<organism evidence="9 10">
    <name type="scientific">Pontibacillus salicampi</name>
    <dbReference type="NCBI Taxonomy" id="1449801"/>
    <lineage>
        <taxon>Bacteria</taxon>
        <taxon>Bacillati</taxon>
        <taxon>Bacillota</taxon>
        <taxon>Bacilli</taxon>
        <taxon>Bacillales</taxon>
        <taxon>Bacillaceae</taxon>
        <taxon>Pontibacillus</taxon>
    </lineage>
</organism>
<evidence type="ECO:0000313" key="9">
    <source>
        <dbReference type="EMBL" id="MFC0523821.1"/>
    </source>
</evidence>
<comment type="caution">
    <text evidence="9">The sequence shown here is derived from an EMBL/GenBank/DDBJ whole genome shotgun (WGS) entry which is preliminary data.</text>
</comment>
<protein>
    <submittedName>
        <fullName evidence="9">Fur family transcriptional regulator</fullName>
    </submittedName>
</protein>
<keyword evidence="3" id="KW-0963">Cytoplasm</keyword>
<accession>A0ABV6LN32</accession>
<keyword evidence="5" id="KW-0862">Zinc</keyword>
<dbReference type="PANTHER" id="PTHR33202:SF1">
    <property type="entry name" value="FERRIC UPTAKE REGULATION PROTEIN"/>
    <property type="match status" value="1"/>
</dbReference>
<dbReference type="Proteomes" id="UP001589836">
    <property type="component" value="Unassembled WGS sequence"/>
</dbReference>
<evidence type="ECO:0000256" key="7">
    <source>
        <dbReference type="ARBA" id="ARBA00023125"/>
    </source>
</evidence>
<sequence length="139" mass="16335">MNRKHGIDILKQAGYKYTGKREDILHYFEEQDGYRTAKDLLSELRKTYNTISFDTIYRNLHLFVQLDILEETELEGEKHFRIKCVSDHHHHFICRTCGLTKEVHACPMQQVGEELTNFAIENHKFEIYGTCPACIQSQA</sequence>
<evidence type="ECO:0000313" key="10">
    <source>
        <dbReference type="Proteomes" id="UP001589836"/>
    </source>
</evidence>
<evidence type="ECO:0000256" key="4">
    <source>
        <dbReference type="ARBA" id="ARBA00022491"/>
    </source>
</evidence>
<dbReference type="InterPro" id="IPR036390">
    <property type="entry name" value="WH_DNA-bd_sf"/>
</dbReference>
<keyword evidence="8" id="KW-0804">Transcription</keyword>
<evidence type="ECO:0000256" key="6">
    <source>
        <dbReference type="ARBA" id="ARBA00023015"/>
    </source>
</evidence>
<dbReference type="InterPro" id="IPR002481">
    <property type="entry name" value="FUR"/>
</dbReference>
<dbReference type="Gene3D" id="3.30.1490.190">
    <property type="match status" value="1"/>
</dbReference>
<evidence type="ECO:0000256" key="5">
    <source>
        <dbReference type="ARBA" id="ARBA00022833"/>
    </source>
</evidence>
<keyword evidence="10" id="KW-1185">Reference proteome</keyword>
<dbReference type="Gene3D" id="1.10.10.10">
    <property type="entry name" value="Winged helix-like DNA-binding domain superfamily/Winged helix DNA-binding domain"/>
    <property type="match status" value="1"/>
</dbReference>
<dbReference type="SUPFAM" id="SSF46785">
    <property type="entry name" value="Winged helix' DNA-binding domain"/>
    <property type="match status" value="1"/>
</dbReference>
<keyword evidence="7" id="KW-0238">DNA-binding</keyword>
<name>A0ABV6LN32_9BACI</name>
<dbReference type="InterPro" id="IPR036388">
    <property type="entry name" value="WH-like_DNA-bd_sf"/>
</dbReference>